<dbReference type="AlphaFoldDB" id="A0A4S4NRS9"/>
<dbReference type="RefSeq" id="WP_136455937.1">
    <property type="nucleotide sequence ID" value="NZ_SRSF01000001.1"/>
</dbReference>
<dbReference type="InterPro" id="IPR054049">
    <property type="entry name" value="SupH-like_C"/>
</dbReference>
<dbReference type="CDD" id="cd11334">
    <property type="entry name" value="AmyAc_TreS"/>
    <property type="match status" value="1"/>
</dbReference>
<dbReference type="Gene3D" id="3.20.20.80">
    <property type="entry name" value="Glycosidases"/>
    <property type="match status" value="1"/>
</dbReference>
<dbReference type="Proteomes" id="UP000308528">
    <property type="component" value="Unassembled WGS sequence"/>
</dbReference>
<dbReference type="InterPro" id="IPR006047">
    <property type="entry name" value="GH13_cat_dom"/>
</dbReference>
<dbReference type="PANTHER" id="PTHR10357">
    <property type="entry name" value="ALPHA-AMYLASE FAMILY MEMBER"/>
    <property type="match status" value="1"/>
</dbReference>
<evidence type="ECO:0000259" key="1">
    <source>
        <dbReference type="SMART" id="SM00642"/>
    </source>
</evidence>
<dbReference type="Gene3D" id="3.90.400.10">
    <property type="entry name" value="Oligo-1,6-glucosidase, Domain 2"/>
    <property type="match status" value="1"/>
</dbReference>
<dbReference type="PANTHER" id="PTHR10357:SF219">
    <property type="entry name" value="MALTOSE ALPHA-D-GLUCOSYLTRANSFERASE"/>
    <property type="match status" value="1"/>
</dbReference>
<comment type="caution">
    <text evidence="2">The sequence shown here is derived from an EMBL/GenBank/DDBJ whole genome shotgun (WGS) entry which is preliminary data.</text>
</comment>
<evidence type="ECO:0000313" key="3">
    <source>
        <dbReference type="Proteomes" id="UP000308528"/>
    </source>
</evidence>
<dbReference type="EMBL" id="SRSF01000001">
    <property type="protein sequence ID" value="THH41111.1"/>
    <property type="molecule type" value="Genomic_DNA"/>
</dbReference>
<keyword evidence="3" id="KW-1185">Reference proteome</keyword>
<accession>A0A4S4NRS9</accession>
<dbReference type="InterPro" id="IPR045857">
    <property type="entry name" value="O16G_dom_2"/>
</dbReference>
<dbReference type="InterPro" id="IPR017853">
    <property type="entry name" value="GH"/>
</dbReference>
<organism evidence="2 3">
    <name type="scientific">Neolewinella litorea</name>
    <dbReference type="NCBI Taxonomy" id="2562452"/>
    <lineage>
        <taxon>Bacteria</taxon>
        <taxon>Pseudomonadati</taxon>
        <taxon>Bacteroidota</taxon>
        <taxon>Saprospiria</taxon>
        <taxon>Saprospirales</taxon>
        <taxon>Lewinellaceae</taxon>
        <taxon>Neolewinella</taxon>
    </lineage>
</organism>
<protein>
    <submittedName>
        <fullName evidence="2">Trehalose synthase</fullName>
    </submittedName>
</protein>
<feature type="domain" description="Glycosyl hydrolase family 13 catalytic" evidence="1">
    <location>
        <begin position="14"/>
        <end position="413"/>
    </location>
</feature>
<dbReference type="SMART" id="SM00642">
    <property type="entry name" value="Aamy"/>
    <property type="match status" value="1"/>
</dbReference>
<dbReference type="InterPro" id="IPR013780">
    <property type="entry name" value="Glyco_hydro_b"/>
</dbReference>
<dbReference type="SUPFAM" id="SSF51011">
    <property type="entry name" value="Glycosyl hydrolase domain"/>
    <property type="match status" value="1"/>
</dbReference>
<sequence>MIDEYWYKNAIVYSLDLETFMDGNGDGVGDFAGLNRRLEYLHSLGVDVIWLAPFQPTPNRDNGYDIKDYYGVDHRHGSSGEFAEFLVQAGNLGIKVIIDLVVNHTSDEHPWFQNARQSEDARYRDWYVWSKKKPSDWDEGIIFPGVQEATWTKDKKAKAYYFHRFYDFQPDLNMANPEVREEINRIMGFYLSLGVAGFRVDAVPFVLETQEPGTNGKREIKFEYLEEMRRFLQWRNGSAILLGEANIAPDEAKKYFGEQGGGLHMMFNFYVNQFLFYALASGNCTLLQEALRETAGIHPMAQWANFLRNHDELDLGRLTEEQRQLVFEHFGPEKEMQLYDRGIRRRLAPMLGERARIELAYSLVFALPGTPVLRYGDELGMGEDLSLKERDAVRTPMQWSDEDNAGFSSAAEKELVHPVIDEGPYHYEALNVEQQMRERDSLLNWTKRMVRLRKECPEIGYGEWKILDVGHDSVLAMSYRYRNVVVVTAHNFLAGPVVVSLDLESDSGTPLVDLVEPLSVHPGDEGKYTIRLGSYGYRWFRLRGVKPTMSGPMDSKLDG</sequence>
<name>A0A4S4NRS9_9BACT</name>
<dbReference type="OrthoDB" id="9806009at2"/>
<dbReference type="Pfam" id="PF00128">
    <property type="entry name" value="Alpha-amylase"/>
    <property type="match status" value="2"/>
</dbReference>
<dbReference type="SUPFAM" id="SSF51445">
    <property type="entry name" value="(Trans)glycosidases"/>
    <property type="match status" value="1"/>
</dbReference>
<evidence type="ECO:0000313" key="2">
    <source>
        <dbReference type="EMBL" id="THH41111.1"/>
    </source>
</evidence>
<gene>
    <name evidence="2" type="ORF">E4021_00510</name>
</gene>
<proteinExistence type="predicted"/>
<dbReference type="Pfam" id="PF22157">
    <property type="entry name" value="SupH-like_C"/>
    <property type="match status" value="1"/>
</dbReference>
<dbReference type="GO" id="GO:0005975">
    <property type="term" value="P:carbohydrate metabolic process"/>
    <property type="evidence" value="ECO:0007669"/>
    <property type="project" value="InterPro"/>
</dbReference>
<reference evidence="2 3" key="1">
    <citation type="submission" date="2019-04" db="EMBL/GenBank/DDBJ databases">
        <title>Lewinella litorea sp. nov., isolated from a marine sand.</title>
        <authorList>
            <person name="Yoon J.-H."/>
        </authorList>
    </citation>
    <scope>NUCLEOTIDE SEQUENCE [LARGE SCALE GENOMIC DNA]</scope>
    <source>
        <strain evidence="2 3">HSMS-39</strain>
    </source>
</reference>
<dbReference type="Gene3D" id="2.60.40.1180">
    <property type="entry name" value="Golgi alpha-mannosidase II"/>
    <property type="match status" value="1"/>
</dbReference>